<organism evidence="12 13">
    <name type="scientific">Parthenolecanium corni</name>
    <dbReference type="NCBI Taxonomy" id="536013"/>
    <lineage>
        <taxon>Eukaryota</taxon>
        <taxon>Metazoa</taxon>
        <taxon>Ecdysozoa</taxon>
        <taxon>Arthropoda</taxon>
        <taxon>Hexapoda</taxon>
        <taxon>Insecta</taxon>
        <taxon>Pterygota</taxon>
        <taxon>Neoptera</taxon>
        <taxon>Paraneoptera</taxon>
        <taxon>Hemiptera</taxon>
        <taxon>Sternorrhyncha</taxon>
        <taxon>Coccoidea</taxon>
        <taxon>Coccidae</taxon>
        <taxon>Parthenolecanium</taxon>
    </lineage>
</organism>
<keyword evidence="4" id="KW-0677">Repeat</keyword>
<evidence type="ECO:0000256" key="9">
    <source>
        <dbReference type="ARBA" id="ARBA00045876"/>
    </source>
</evidence>
<dbReference type="Pfam" id="PF13646">
    <property type="entry name" value="HEAT_2"/>
    <property type="match status" value="2"/>
</dbReference>
<feature type="binding site" evidence="10">
    <location>
        <position position="240"/>
    </location>
    <ligand>
        <name>Fe cation</name>
        <dbReference type="ChEBI" id="CHEBI:24875"/>
        <label>2</label>
    </ligand>
</feature>
<dbReference type="InterPro" id="IPR016024">
    <property type="entry name" value="ARM-type_fold"/>
</dbReference>
<dbReference type="SUPFAM" id="SSF48371">
    <property type="entry name" value="ARM repeat"/>
    <property type="match status" value="1"/>
</dbReference>
<evidence type="ECO:0000256" key="5">
    <source>
        <dbReference type="ARBA" id="ARBA00023002"/>
    </source>
</evidence>
<feature type="binding site" evidence="10">
    <location>
        <position position="57"/>
    </location>
    <ligand>
        <name>Fe cation</name>
        <dbReference type="ChEBI" id="CHEBI:24875"/>
        <label>1</label>
    </ligand>
</feature>
<dbReference type="PANTHER" id="PTHR12697:SF5">
    <property type="entry name" value="DEOXYHYPUSINE HYDROXYLASE"/>
    <property type="match status" value="1"/>
</dbReference>
<dbReference type="PANTHER" id="PTHR12697">
    <property type="entry name" value="PBS LYASE HEAT-LIKE PROTEIN"/>
    <property type="match status" value="1"/>
</dbReference>
<dbReference type="Gene3D" id="1.25.10.10">
    <property type="entry name" value="Leucine-rich Repeat Variant"/>
    <property type="match status" value="2"/>
</dbReference>
<dbReference type="HAMAP" id="MF_03101">
    <property type="entry name" value="Deoxyhypusine_hydroxylase"/>
    <property type="match status" value="1"/>
</dbReference>
<comment type="caution">
    <text evidence="12">The sequence shown here is derived from an EMBL/GenBank/DDBJ whole genome shotgun (WGS) entry which is preliminary data.</text>
</comment>
<dbReference type="GO" id="GO:0046872">
    <property type="term" value="F:metal ion binding"/>
    <property type="evidence" value="ECO:0007669"/>
    <property type="project" value="UniProtKB-KW"/>
</dbReference>
<proteinExistence type="inferred from homology"/>
<evidence type="ECO:0000256" key="10">
    <source>
        <dbReference type="HAMAP-Rule" id="MF_03101"/>
    </source>
</evidence>
<feature type="binding site" evidence="10">
    <location>
        <position position="206"/>
    </location>
    <ligand>
        <name>Fe cation</name>
        <dbReference type="ChEBI" id="CHEBI:24875"/>
        <label>2</label>
    </ligand>
</feature>
<comment type="function">
    <text evidence="10">Catalyzes the hydroxylation of the N(6)-(4-aminobutyl)-L-lysine intermediate to form hypusine, an essential post-translational modification only found in mature eIF-5A factor.</text>
</comment>
<accession>A0AAN9TCI8</accession>
<keyword evidence="7 10" id="KW-0503">Monooxygenase</keyword>
<comment type="cofactor">
    <cofactor evidence="10">
        <name>Fe(2+)</name>
        <dbReference type="ChEBI" id="CHEBI:29033"/>
    </cofactor>
    <text evidence="10">Binds 2 Fe(2+) ions per subunit.</text>
</comment>
<evidence type="ECO:0000313" key="13">
    <source>
        <dbReference type="Proteomes" id="UP001367676"/>
    </source>
</evidence>
<evidence type="ECO:0000256" key="8">
    <source>
        <dbReference type="ARBA" id="ARBA00023256"/>
    </source>
</evidence>
<keyword evidence="8 10" id="KW-0386">Hypusine biosynthesis</keyword>
<sequence>MVSSEYVDKIGLILKSKDQPLKQRFRALFTLKNIGGCQAIDHIVGTLCDKSALLKHELAYCLGQMKNPYAIPALECLLKDISQEVVVRHEAAEALGAIGDSSCIEALSNYRYDSISELSETCELAIYRLTYLAKGGEEPTNVYNTVDPVPPSKETNMDALKNIYLDNNKSIMDRYQAMFALRDLNSSESIGILTKGLSCGSTLFRHEVAFVLGQLQSPLSIPSLINVVENKLENDIVRHESIEALGSIGTPACMEIIKKFINDPHDLVRESCEVALDMYDYENSLEFQYANGLELVA</sequence>
<feature type="binding site" evidence="10">
    <location>
        <position position="239"/>
    </location>
    <ligand>
        <name>Fe cation</name>
        <dbReference type="ChEBI" id="CHEBI:24875"/>
        <label>2</label>
    </ligand>
</feature>
<comment type="function">
    <text evidence="9">Catalyzes the hydroxylation of the N(6)-(4-aminobutyl)-L-lysine intermediate produced by deoxyhypusine synthase/DHPS on a critical lysine of the eukaryotic translation initiation factor 5A/eIF-5A. This is the second step of the post-translational modification of that lysine into an unusual amino acid residue named hypusine. Hypusination is unique to mature eIF-5A factor and is essential for its function.</text>
</comment>
<reference evidence="12 13" key="1">
    <citation type="submission" date="2024-03" db="EMBL/GenBank/DDBJ databases">
        <title>Adaptation during the transition from Ophiocordyceps entomopathogen to insect associate is accompanied by gene loss and intensified selection.</title>
        <authorList>
            <person name="Ward C.M."/>
            <person name="Onetto C.A."/>
            <person name="Borneman A.R."/>
        </authorList>
    </citation>
    <scope>NUCLEOTIDE SEQUENCE [LARGE SCALE GENOMIC DNA]</scope>
    <source>
        <strain evidence="12">AWRI1</strain>
        <tissue evidence="12">Single Adult Female</tissue>
    </source>
</reference>
<evidence type="ECO:0000313" key="12">
    <source>
        <dbReference type="EMBL" id="KAK7583768.1"/>
    </source>
</evidence>
<dbReference type="AlphaFoldDB" id="A0AAN9TCI8"/>
<feature type="binding site" evidence="10">
    <location>
        <position position="90"/>
    </location>
    <ligand>
        <name>Fe cation</name>
        <dbReference type="ChEBI" id="CHEBI:24875"/>
        <label>1</label>
    </ligand>
</feature>
<gene>
    <name evidence="12" type="ORF">V9T40_004731</name>
</gene>
<dbReference type="Proteomes" id="UP001367676">
    <property type="component" value="Unassembled WGS sequence"/>
</dbReference>
<keyword evidence="6 10" id="KW-0408">Iron</keyword>
<dbReference type="InterPro" id="IPR004155">
    <property type="entry name" value="PBS_lyase_HEAT"/>
</dbReference>
<comment type="catalytic activity">
    <reaction evidence="1 10">
        <text>[eIF5A protein]-deoxyhypusine + AH2 + O2 = [eIF5A protein]-hypusine + A + H2O</text>
        <dbReference type="Rhea" id="RHEA:14101"/>
        <dbReference type="Rhea" id="RHEA-COMP:10144"/>
        <dbReference type="Rhea" id="RHEA-COMP:12592"/>
        <dbReference type="ChEBI" id="CHEBI:13193"/>
        <dbReference type="ChEBI" id="CHEBI:15377"/>
        <dbReference type="ChEBI" id="CHEBI:15379"/>
        <dbReference type="ChEBI" id="CHEBI:17499"/>
        <dbReference type="ChEBI" id="CHEBI:82657"/>
        <dbReference type="ChEBI" id="CHEBI:91175"/>
        <dbReference type="EC" id="1.14.99.29"/>
    </reaction>
</comment>
<dbReference type="InterPro" id="IPR021133">
    <property type="entry name" value="HEAT_type_2"/>
</dbReference>
<keyword evidence="3 10" id="KW-0479">Metal-binding</keyword>
<keyword evidence="13" id="KW-1185">Reference proteome</keyword>
<feature type="binding site" evidence="10">
    <location>
        <position position="207"/>
    </location>
    <ligand>
        <name>Fe cation</name>
        <dbReference type="ChEBI" id="CHEBI:24875"/>
        <label>2</label>
    </ligand>
</feature>
<feature type="binding site" evidence="10">
    <location>
        <position position="89"/>
    </location>
    <ligand>
        <name>Fe cation</name>
        <dbReference type="ChEBI" id="CHEBI:24875"/>
        <label>1</label>
    </ligand>
</feature>
<keyword evidence="5 10" id="KW-0560">Oxidoreductase</keyword>
<feature type="binding site" evidence="10">
    <location>
        <position position="56"/>
    </location>
    <ligand>
        <name>Fe cation</name>
        <dbReference type="ChEBI" id="CHEBI:24875"/>
        <label>1</label>
    </ligand>
</feature>
<dbReference type="GO" id="GO:0019135">
    <property type="term" value="F:deoxyhypusine monooxygenase activity"/>
    <property type="evidence" value="ECO:0007669"/>
    <property type="project" value="UniProtKB-UniRule"/>
</dbReference>
<dbReference type="InterPro" id="IPR027517">
    <property type="entry name" value="Deoxyhypusine_hydroxylase"/>
</dbReference>
<evidence type="ECO:0000256" key="6">
    <source>
        <dbReference type="ARBA" id="ARBA00023004"/>
    </source>
</evidence>
<evidence type="ECO:0000256" key="11">
    <source>
        <dbReference type="PROSITE-ProRule" id="PRU00103"/>
    </source>
</evidence>
<evidence type="ECO:0000256" key="2">
    <source>
        <dbReference type="ARBA" id="ARBA00005041"/>
    </source>
</evidence>
<dbReference type="PROSITE" id="PS50077">
    <property type="entry name" value="HEAT_REPEAT"/>
    <property type="match status" value="1"/>
</dbReference>
<dbReference type="EMBL" id="JBBCAQ010000032">
    <property type="protein sequence ID" value="KAK7583768.1"/>
    <property type="molecule type" value="Genomic_DNA"/>
</dbReference>
<evidence type="ECO:0000256" key="3">
    <source>
        <dbReference type="ARBA" id="ARBA00022723"/>
    </source>
</evidence>
<name>A0AAN9TCI8_9HEMI</name>
<evidence type="ECO:0000256" key="7">
    <source>
        <dbReference type="ARBA" id="ARBA00023033"/>
    </source>
</evidence>
<evidence type="ECO:0000256" key="4">
    <source>
        <dbReference type="ARBA" id="ARBA00022737"/>
    </source>
</evidence>
<protein>
    <recommendedName>
        <fullName evidence="10">Deoxyhypusine hydroxylase</fullName>
        <shortName evidence="10">DOHH</shortName>
        <ecNumber evidence="10">1.14.99.29</ecNumber>
    </recommendedName>
    <alternativeName>
        <fullName evidence="10">Deoxyhypusine dioxygenase</fullName>
    </alternativeName>
    <alternativeName>
        <fullName evidence="10">Deoxyhypusine monooxygenase</fullName>
    </alternativeName>
</protein>
<dbReference type="SMART" id="SM00567">
    <property type="entry name" value="EZ_HEAT"/>
    <property type="match status" value="6"/>
</dbReference>
<comment type="similarity">
    <text evidence="10">Belongs to the deoxyhypusine hydroxylase family.</text>
</comment>
<feature type="repeat" description="HEAT" evidence="11">
    <location>
        <begin position="70"/>
        <end position="110"/>
    </location>
</feature>
<comment type="pathway">
    <text evidence="2 10">Protein modification; eIF5A hypusination.</text>
</comment>
<dbReference type="EC" id="1.14.99.29" evidence="10"/>
<evidence type="ECO:0000256" key="1">
    <source>
        <dbReference type="ARBA" id="ARBA00000068"/>
    </source>
</evidence>
<dbReference type="InterPro" id="IPR011989">
    <property type="entry name" value="ARM-like"/>
</dbReference>